<gene>
    <name evidence="1" type="ordered locus">Ccur_02630</name>
</gene>
<dbReference type="RefSeq" id="WP_012802678.1">
    <property type="nucleotide sequence ID" value="NC_013170.1"/>
</dbReference>
<dbReference type="EMBL" id="CP001682">
    <property type="protein sequence ID" value="ACU93990.1"/>
    <property type="molecule type" value="Genomic_DNA"/>
</dbReference>
<proteinExistence type="predicted"/>
<dbReference type="KEGG" id="ccu:Ccur_02630"/>
<dbReference type="HOGENOM" id="CLU_194329_0_0_11"/>
<keyword evidence="2" id="KW-1185">Reference proteome</keyword>
<protein>
    <submittedName>
        <fullName evidence="1">Uncharacterized protein</fullName>
    </submittedName>
</protein>
<evidence type="ECO:0000313" key="1">
    <source>
        <dbReference type="EMBL" id="ACU93990.1"/>
    </source>
</evidence>
<evidence type="ECO:0000313" key="2">
    <source>
        <dbReference type="Proteomes" id="UP000000954"/>
    </source>
</evidence>
<dbReference type="AlphaFoldDB" id="C7MM50"/>
<accession>C7MM50</accession>
<sequence length="76" mass="8572">MAKTEGVTLYECDRCGAKEYIKPGSSGGHFWHTITRIDAEGVQTSRLLCEACYQDYTGLIKQQDEEFQSFMKGGKK</sequence>
<dbReference type="OrthoDB" id="3194815at2"/>
<name>C7MM50_CRYCD</name>
<reference evidence="1 2" key="1">
    <citation type="journal article" date="2009" name="Stand. Genomic Sci.">
        <title>Complete genome sequence of Cryptobacterium curtum type strain (12-3).</title>
        <authorList>
            <person name="Mavrommatis K."/>
            <person name="Pukall R."/>
            <person name="Rohde C."/>
            <person name="Chen F."/>
            <person name="Sims D."/>
            <person name="Brettin T."/>
            <person name="Kuske C."/>
            <person name="Detter J.C."/>
            <person name="Han C."/>
            <person name="Lapidus A."/>
            <person name="Copeland A."/>
            <person name="Glavina Del Rio T."/>
            <person name="Nolan M."/>
            <person name="Lucas S."/>
            <person name="Tice H."/>
            <person name="Cheng J.F."/>
            <person name="Bruce D."/>
            <person name="Goodwin L."/>
            <person name="Pitluck S."/>
            <person name="Ovchinnikova G."/>
            <person name="Pati A."/>
            <person name="Ivanova N."/>
            <person name="Chen A."/>
            <person name="Palaniappan K."/>
            <person name="Chain P."/>
            <person name="D'haeseleer P."/>
            <person name="Goker M."/>
            <person name="Bristow J."/>
            <person name="Eisen J.A."/>
            <person name="Markowitz V."/>
            <person name="Hugenholtz P."/>
            <person name="Rohde M."/>
            <person name="Klenk H.P."/>
            <person name="Kyrpides N.C."/>
        </authorList>
    </citation>
    <scope>NUCLEOTIDE SEQUENCE [LARGE SCALE GENOMIC DNA]</scope>
    <source>
        <strain evidence="2">ATCC 700683 / DSM 15641 / 12-3</strain>
    </source>
</reference>
<organism evidence="1 2">
    <name type="scientific">Cryptobacterium curtum (strain ATCC 700683 / DSM 15641 / CCUG 43107 / 12-3)</name>
    <dbReference type="NCBI Taxonomy" id="469378"/>
    <lineage>
        <taxon>Bacteria</taxon>
        <taxon>Bacillati</taxon>
        <taxon>Actinomycetota</taxon>
        <taxon>Coriobacteriia</taxon>
        <taxon>Eggerthellales</taxon>
        <taxon>Eggerthellaceae</taxon>
        <taxon>Cryptobacterium</taxon>
    </lineage>
</organism>
<dbReference type="Proteomes" id="UP000000954">
    <property type="component" value="Chromosome"/>
</dbReference>
<dbReference type="STRING" id="469378.Ccur_02630"/>